<comment type="caution">
    <text evidence="3">The sequence shown here is derived from an EMBL/GenBank/DDBJ whole genome shotgun (WGS) entry which is preliminary data.</text>
</comment>
<evidence type="ECO:0000256" key="1">
    <source>
        <dbReference type="SAM" id="MobiDB-lite"/>
    </source>
</evidence>
<evidence type="ECO:0000313" key="4">
    <source>
        <dbReference type="Proteomes" id="UP000765160"/>
    </source>
</evidence>
<evidence type="ECO:0000256" key="2">
    <source>
        <dbReference type="SAM" id="Phobius"/>
    </source>
</evidence>
<evidence type="ECO:0000313" key="3">
    <source>
        <dbReference type="EMBL" id="NKE48697.1"/>
    </source>
</evidence>
<organism evidence="3 4">
    <name type="scientific">Falsiroseomonas frigidaquae</name>
    <dbReference type="NCBI Taxonomy" id="487318"/>
    <lineage>
        <taxon>Bacteria</taxon>
        <taxon>Pseudomonadati</taxon>
        <taxon>Pseudomonadota</taxon>
        <taxon>Alphaproteobacteria</taxon>
        <taxon>Acetobacterales</taxon>
        <taxon>Roseomonadaceae</taxon>
        <taxon>Falsiroseomonas</taxon>
    </lineage>
</organism>
<feature type="region of interest" description="Disordered" evidence="1">
    <location>
        <begin position="1"/>
        <end position="49"/>
    </location>
</feature>
<keyword evidence="4" id="KW-1185">Reference proteome</keyword>
<sequence length="80" mass="8600">MSDQPYPIAPERPRMQPVDRALPPSRPDPFTPRVAMPPSRPIAKPEEGERRGEGLAVMGSGAVVLGLAALIAWLLYLALG</sequence>
<dbReference type="RefSeq" id="WP_168055340.1">
    <property type="nucleotide sequence ID" value="NZ_JAATJR010000013.1"/>
</dbReference>
<keyword evidence="2" id="KW-0472">Membrane</keyword>
<proteinExistence type="predicted"/>
<dbReference type="EMBL" id="JAAVTX010000013">
    <property type="protein sequence ID" value="NKE48697.1"/>
    <property type="molecule type" value="Genomic_DNA"/>
</dbReference>
<dbReference type="Proteomes" id="UP000765160">
    <property type="component" value="Unassembled WGS sequence"/>
</dbReference>
<name>A0ABX1F8S2_9PROT</name>
<keyword evidence="2" id="KW-1133">Transmembrane helix</keyword>
<gene>
    <name evidence="3" type="ORF">HB662_28285</name>
</gene>
<accession>A0ABX1F8S2</accession>
<reference evidence="3 4" key="1">
    <citation type="submission" date="2020-03" db="EMBL/GenBank/DDBJ databases">
        <title>Roseomonas selenitidurans sp. nov. isolated from soil.</title>
        <authorList>
            <person name="Liu H."/>
        </authorList>
    </citation>
    <scope>NUCLEOTIDE SEQUENCE [LARGE SCALE GENOMIC DNA]</scope>
    <source>
        <strain evidence="3 4">JCM 15073</strain>
    </source>
</reference>
<protein>
    <submittedName>
        <fullName evidence="3">Uncharacterized protein</fullName>
    </submittedName>
</protein>
<keyword evidence="2" id="KW-0812">Transmembrane</keyword>
<feature type="transmembrane region" description="Helical" evidence="2">
    <location>
        <begin position="55"/>
        <end position="79"/>
    </location>
</feature>